<dbReference type="Proteomes" id="UP000314294">
    <property type="component" value="Unassembled WGS sequence"/>
</dbReference>
<gene>
    <name evidence="1" type="ORF">EYF80_041796</name>
</gene>
<accession>A0A4Z2G5G8</accession>
<comment type="caution">
    <text evidence="1">The sequence shown here is derived from an EMBL/GenBank/DDBJ whole genome shotgun (WGS) entry which is preliminary data.</text>
</comment>
<reference evidence="1 2" key="1">
    <citation type="submission" date="2019-03" db="EMBL/GenBank/DDBJ databases">
        <title>First draft genome of Liparis tanakae, snailfish: a comprehensive survey of snailfish specific genes.</title>
        <authorList>
            <person name="Kim W."/>
            <person name="Song I."/>
            <person name="Jeong J.-H."/>
            <person name="Kim D."/>
            <person name="Kim S."/>
            <person name="Ryu S."/>
            <person name="Song J.Y."/>
            <person name="Lee S.K."/>
        </authorList>
    </citation>
    <scope>NUCLEOTIDE SEQUENCE [LARGE SCALE GENOMIC DNA]</scope>
    <source>
        <tissue evidence="1">Muscle</tissue>
    </source>
</reference>
<dbReference type="AlphaFoldDB" id="A0A4Z2G5G8"/>
<name>A0A4Z2G5G8_9TELE</name>
<sequence>MPTITKPGRMMGVFCFTWLKTRLRGGKTAIRAEQRRQQRQQLVVERQRRAALQAAENLAEELVQLGGAERRGELRGELGRLGGRPLVEEGERSNQRRHSFLHGVGEGEVAEERREHGHQGQPRGVGGRCLRALQVDLQALDQQRLEGGQVAQHLVPLPGPVHRRLVLKLRRERREVHALGHNLEDAGNGVQRGRNLEDRTPQLLAADVLLGRDHERGAAGEHRVELGPRRQHRLLGRLDTRDEVRHGTSGEVGAPGVKKYAGRVKERDQTCGSGVPCRRRVMGNIRAEFMAPKLCSRASPWFTSLDCQRK</sequence>
<proteinExistence type="predicted"/>
<dbReference type="EMBL" id="SRLO01000715">
    <property type="protein sequence ID" value="TNN48024.1"/>
    <property type="molecule type" value="Genomic_DNA"/>
</dbReference>
<keyword evidence="2" id="KW-1185">Reference proteome</keyword>
<evidence type="ECO:0000313" key="1">
    <source>
        <dbReference type="EMBL" id="TNN48024.1"/>
    </source>
</evidence>
<evidence type="ECO:0000313" key="2">
    <source>
        <dbReference type="Proteomes" id="UP000314294"/>
    </source>
</evidence>
<organism evidence="1 2">
    <name type="scientific">Liparis tanakae</name>
    <name type="common">Tanaka's snailfish</name>
    <dbReference type="NCBI Taxonomy" id="230148"/>
    <lineage>
        <taxon>Eukaryota</taxon>
        <taxon>Metazoa</taxon>
        <taxon>Chordata</taxon>
        <taxon>Craniata</taxon>
        <taxon>Vertebrata</taxon>
        <taxon>Euteleostomi</taxon>
        <taxon>Actinopterygii</taxon>
        <taxon>Neopterygii</taxon>
        <taxon>Teleostei</taxon>
        <taxon>Neoteleostei</taxon>
        <taxon>Acanthomorphata</taxon>
        <taxon>Eupercaria</taxon>
        <taxon>Perciformes</taxon>
        <taxon>Cottioidei</taxon>
        <taxon>Cottales</taxon>
        <taxon>Liparidae</taxon>
        <taxon>Liparis</taxon>
    </lineage>
</organism>
<protein>
    <submittedName>
        <fullName evidence="1">Uncharacterized protein</fullName>
    </submittedName>
</protein>